<dbReference type="Gene3D" id="3.40.50.2300">
    <property type="match status" value="1"/>
</dbReference>
<evidence type="ECO:0000313" key="5">
    <source>
        <dbReference type="EMBL" id="KGJ89052.1"/>
    </source>
</evidence>
<dbReference type="AlphaFoldDB" id="A0A099KGC9"/>
<dbReference type="SUPFAM" id="SSF52172">
    <property type="entry name" value="CheY-like"/>
    <property type="match status" value="1"/>
</dbReference>
<dbReference type="OrthoDB" id="9796655at2"/>
<evidence type="ECO:0000256" key="2">
    <source>
        <dbReference type="ARBA" id="ARBA00023012"/>
    </source>
</evidence>
<keyword evidence="1 3" id="KW-0597">Phosphoprotein</keyword>
<reference evidence="5 6" key="1">
    <citation type="submission" date="2014-08" db="EMBL/GenBank/DDBJ databases">
        <title>Genomic and Phenotypic Diversity of Colwellia psychrerythraea strains from Disparate Marine Basins.</title>
        <authorList>
            <person name="Techtmann S.M."/>
            <person name="Stelling S.C."/>
            <person name="Utturkar S.M."/>
            <person name="Alshibli N."/>
            <person name="Harris A."/>
            <person name="Brown S.D."/>
            <person name="Hazen T.C."/>
        </authorList>
    </citation>
    <scope>NUCLEOTIDE SEQUENCE [LARGE SCALE GENOMIC DNA]</scope>
    <source>
        <strain evidence="5 6">GAB14E</strain>
    </source>
</reference>
<feature type="domain" description="Response regulatory" evidence="4">
    <location>
        <begin position="2"/>
        <end position="75"/>
    </location>
</feature>
<evidence type="ECO:0000256" key="1">
    <source>
        <dbReference type="ARBA" id="ARBA00022553"/>
    </source>
</evidence>
<dbReference type="PROSITE" id="PS50110">
    <property type="entry name" value="RESPONSE_REGULATORY"/>
    <property type="match status" value="1"/>
</dbReference>
<dbReference type="InterPro" id="IPR001789">
    <property type="entry name" value="Sig_transdc_resp-reg_receiver"/>
</dbReference>
<dbReference type="PATRIC" id="fig|28229.3.peg.4021"/>
<evidence type="ECO:0000256" key="3">
    <source>
        <dbReference type="PROSITE-ProRule" id="PRU00169"/>
    </source>
</evidence>
<dbReference type="Proteomes" id="UP000029868">
    <property type="component" value="Unassembled WGS sequence"/>
</dbReference>
<dbReference type="InterPro" id="IPR011006">
    <property type="entry name" value="CheY-like_superfamily"/>
</dbReference>
<sequence length="75" mass="8307">MKILLVEDTRILQGLMLAVLGNLIHKVDVANNGEVALKQLKSGDFDLVVMDGLEATKIIRSWSCNKSTIPIIVRF</sequence>
<accession>A0A099KGC9</accession>
<feature type="modified residue" description="4-aspartylphosphate" evidence="3">
    <location>
        <position position="51"/>
    </location>
</feature>
<dbReference type="PANTHER" id="PTHR45339">
    <property type="entry name" value="HYBRID SIGNAL TRANSDUCTION HISTIDINE KINASE J"/>
    <property type="match status" value="1"/>
</dbReference>
<organism evidence="5 6">
    <name type="scientific">Colwellia psychrerythraea</name>
    <name type="common">Vibrio psychroerythus</name>
    <dbReference type="NCBI Taxonomy" id="28229"/>
    <lineage>
        <taxon>Bacteria</taxon>
        <taxon>Pseudomonadati</taxon>
        <taxon>Pseudomonadota</taxon>
        <taxon>Gammaproteobacteria</taxon>
        <taxon>Alteromonadales</taxon>
        <taxon>Colwelliaceae</taxon>
        <taxon>Colwellia</taxon>
    </lineage>
</organism>
<dbReference type="RefSeq" id="WP_033083964.1">
    <property type="nucleotide sequence ID" value="NZ_JQEC01000057.1"/>
</dbReference>
<dbReference type="Pfam" id="PF00072">
    <property type="entry name" value="Response_reg"/>
    <property type="match status" value="1"/>
</dbReference>
<evidence type="ECO:0000259" key="4">
    <source>
        <dbReference type="PROSITE" id="PS50110"/>
    </source>
</evidence>
<protein>
    <submittedName>
        <fullName evidence="5">Response regulator receiver protein</fullName>
    </submittedName>
</protein>
<keyword evidence="2" id="KW-0902">Two-component regulatory system</keyword>
<proteinExistence type="predicted"/>
<dbReference type="CDD" id="cd17546">
    <property type="entry name" value="REC_hyHK_CKI1_RcsC-like"/>
    <property type="match status" value="1"/>
</dbReference>
<evidence type="ECO:0000313" key="6">
    <source>
        <dbReference type="Proteomes" id="UP000029868"/>
    </source>
</evidence>
<dbReference type="GO" id="GO:0000160">
    <property type="term" value="P:phosphorelay signal transduction system"/>
    <property type="evidence" value="ECO:0007669"/>
    <property type="project" value="UniProtKB-KW"/>
</dbReference>
<dbReference type="PANTHER" id="PTHR45339:SF1">
    <property type="entry name" value="HYBRID SIGNAL TRANSDUCTION HISTIDINE KINASE J"/>
    <property type="match status" value="1"/>
</dbReference>
<comment type="caution">
    <text evidence="5">The sequence shown here is derived from an EMBL/GenBank/DDBJ whole genome shotgun (WGS) entry which is preliminary data.</text>
</comment>
<dbReference type="EMBL" id="JQEC01000057">
    <property type="protein sequence ID" value="KGJ89052.1"/>
    <property type="molecule type" value="Genomic_DNA"/>
</dbReference>
<gene>
    <name evidence="5" type="ORF">GAB14E_4048</name>
</gene>
<name>A0A099KGC9_COLPS</name>